<protein>
    <submittedName>
        <fullName evidence="2">Uncharacterized protein</fullName>
    </submittedName>
</protein>
<dbReference type="Proteomes" id="UP001528823">
    <property type="component" value="Unassembled WGS sequence"/>
</dbReference>
<feature type="region of interest" description="Disordered" evidence="1">
    <location>
        <begin position="12"/>
        <end position="34"/>
    </location>
</feature>
<comment type="caution">
    <text evidence="2">The sequence shown here is derived from an EMBL/GenBank/DDBJ whole genome shotgun (WGS) entry which is preliminary data.</text>
</comment>
<evidence type="ECO:0000313" key="2">
    <source>
        <dbReference type="EMBL" id="MDE1461359.1"/>
    </source>
</evidence>
<keyword evidence="3" id="KW-1185">Reference proteome</keyword>
<dbReference type="RefSeq" id="WP_274687723.1">
    <property type="nucleotide sequence ID" value="NZ_JAPMOU010000004.1"/>
</dbReference>
<accession>A0ABT5U4S2</accession>
<evidence type="ECO:0000313" key="3">
    <source>
        <dbReference type="Proteomes" id="UP001528823"/>
    </source>
</evidence>
<gene>
    <name evidence="2" type="ORF">ORQ98_05205</name>
</gene>
<proteinExistence type="predicted"/>
<evidence type="ECO:0000256" key="1">
    <source>
        <dbReference type="SAM" id="MobiDB-lite"/>
    </source>
</evidence>
<reference evidence="2 3" key="1">
    <citation type="submission" date="2022-11" db="EMBL/GenBank/DDBJ databases">
        <title>Spartinivicinus poritis sp. nov., isolated from scleractinian coral Porites lutea.</title>
        <authorList>
            <person name="Zhang G."/>
            <person name="Cai L."/>
            <person name="Wei Q."/>
        </authorList>
    </citation>
    <scope>NUCLEOTIDE SEQUENCE [LARGE SCALE GENOMIC DNA]</scope>
    <source>
        <strain evidence="2 3">A2-2</strain>
    </source>
</reference>
<sequence length="60" mass="6820">MMVDTILDVMSQEQEKFRAESHGETEEGGTPASRAQIEKLEKELTEIKALLKQQTSIKEQ</sequence>
<organism evidence="2 3">
    <name type="scientific">Spartinivicinus poritis</name>
    <dbReference type="NCBI Taxonomy" id="2994640"/>
    <lineage>
        <taxon>Bacteria</taxon>
        <taxon>Pseudomonadati</taxon>
        <taxon>Pseudomonadota</taxon>
        <taxon>Gammaproteobacteria</taxon>
        <taxon>Oceanospirillales</taxon>
        <taxon>Zooshikellaceae</taxon>
        <taxon>Spartinivicinus</taxon>
    </lineage>
</organism>
<name>A0ABT5U4S2_9GAMM</name>
<feature type="compositionally biased region" description="Basic and acidic residues" evidence="1">
    <location>
        <begin position="13"/>
        <end position="25"/>
    </location>
</feature>
<dbReference type="EMBL" id="JAPMOU010000004">
    <property type="protein sequence ID" value="MDE1461359.1"/>
    <property type="molecule type" value="Genomic_DNA"/>
</dbReference>